<evidence type="ECO:0000313" key="2">
    <source>
        <dbReference type="Proteomes" id="UP000054911"/>
    </source>
</evidence>
<reference evidence="1" key="1">
    <citation type="submission" date="2016-01" db="EMBL/GenBank/DDBJ databases">
        <authorList>
            <person name="Peeters C."/>
        </authorList>
    </citation>
    <scope>NUCLEOTIDE SEQUENCE [LARGE SCALE GENOMIC DNA]</scope>
    <source>
        <strain evidence="1">LMG 29323</strain>
    </source>
</reference>
<evidence type="ECO:0000313" key="1">
    <source>
        <dbReference type="EMBL" id="SAK98408.1"/>
    </source>
</evidence>
<dbReference type="Proteomes" id="UP000054911">
    <property type="component" value="Unassembled WGS sequence"/>
</dbReference>
<name>A0A158DUZ8_9BURK</name>
<accession>A0A158DUZ8</accession>
<sequence>MKWNRVRIVWCGLACWRFGVWRAPRGQAVIECGPVEIVLRRAS</sequence>
<comment type="caution">
    <text evidence="1">The sequence shown here is derived from an EMBL/GenBank/DDBJ whole genome shotgun (WGS) entry which is preliminary data.</text>
</comment>
<keyword evidence="2" id="KW-1185">Reference proteome</keyword>
<proteinExistence type="predicted"/>
<dbReference type="AlphaFoldDB" id="A0A158DUZ8"/>
<organism evidence="1 2">
    <name type="scientific">Caballeronia pedi</name>
    <dbReference type="NCBI Taxonomy" id="1777141"/>
    <lineage>
        <taxon>Bacteria</taxon>
        <taxon>Pseudomonadati</taxon>
        <taxon>Pseudomonadota</taxon>
        <taxon>Betaproteobacteria</taxon>
        <taxon>Burkholderiales</taxon>
        <taxon>Burkholderiaceae</taxon>
        <taxon>Caballeronia</taxon>
    </lineage>
</organism>
<protein>
    <submittedName>
        <fullName evidence="1">Uncharacterized protein</fullName>
    </submittedName>
</protein>
<gene>
    <name evidence="1" type="ORF">AWB80_07512</name>
</gene>
<dbReference type="EMBL" id="FCOE02000050">
    <property type="protein sequence ID" value="SAK98408.1"/>
    <property type="molecule type" value="Genomic_DNA"/>
</dbReference>